<dbReference type="EMBL" id="JBFOLK010000012">
    <property type="protein sequence ID" value="KAL2470289.1"/>
    <property type="molecule type" value="Genomic_DNA"/>
</dbReference>
<dbReference type="GO" id="GO:0008270">
    <property type="term" value="F:zinc ion binding"/>
    <property type="evidence" value="ECO:0007669"/>
    <property type="project" value="UniProtKB-KW"/>
</dbReference>
<dbReference type="InterPro" id="IPR036875">
    <property type="entry name" value="Znf_CCHC_sf"/>
</dbReference>
<comment type="caution">
    <text evidence="3">The sequence shown here is derived from an EMBL/GenBank/DDBJ whole genome shotgun (WGS) entry which is preliminary data.</text>
</comment>
<proteinExistence type="predicted"/>
<sequence>MISFLKKKQVLLLPDNILRRWCKNAKANVVYSNEGSSSTLLMAHHGMLAHKCSLLVDAAVLTDARMEFLMGEFDTLSIRITEIDDGGNVGMGITRSKTPEESDTIQDPSVVRAKGCGKRLKSSKEKSLSKNIRQCSACGQNGHDKRTCPTLNTRSNVEIYHPKMNDNTWTQDESRDDAPFASNASSQCDVINWFL</sequence>
<dbReference type="AlphaFoldDB" id="A0ABD1Q546"/>
<dbReference type="PROSITE" id="PS50158">
    <property type="entry name" value="ZF_CCHC"/>
    <property type="match status" value="1"/>
</dbReference>
<dbReference type="InterPro" id="IPR001878">
    <property type="entry name" value="Znf_CCHC"/>
</dbReference>
<reference evidence="4" key="1">
    <citation type="submission" date="2024-07" db="EMBL/GenBank/DDBJ databases">
        <title>Two chromosome-level genome assemblies of Korean endemic species Abeliophyllum distichum and Forsythia ovata (Oleaceae).</title>
        <authorList>
            <person name="Jang H."/>
        </authorList>
    </citation>
    <scope>NUCLEOTIDE SEQUENCE [LARGE SCALE GENOMIC DNA]</scope>
</reference>
<keyword evidence="1" id="KW-0863">Zinc-finger</keyword>
<dbReference type="Proteomes" id="UP001604336">
    <property type="component" value="Unassembled WGS sequence"/>
</dbReference>
<gene>
    <name evidence="3" type="ORF">Adt_38425</name>
</gene>
<protein>
    <submittedName>
        <fullName evidence="3">Protein FAR1-RELATED SEQUENCE</fullName>
    </submittedName>
</protein>
<evidence type="ECO:0000259" key="2">
    <source>
        <dbReference type="PROSITE" id="PS50158"/>
    </source>
</evidence>
<dbReference type="SUPFAM" id="SSF57756">
    <property type="entry name" value="Retrovirus zinc finger-like domains"/>
    <property type="match status" value="1"/>
</dbReference>
<evidence type="ECO:0000313" key="4">
    <source>
        <dbReference type="Proteomes" id="UP001604336"/>
    </source>
</evidence>
<organism evidence="3 4">
    <name type="scientific">Abeliophyllum distichum</name>
    <dbReference type="NCBI Taxonomy" id="126358"/>
    <lineage>
        <taxon>Eukaryota</taxon>
        <taxon>Viridiplantae</taxon>
        <taxon>Streptophyta</taxon>
        <taxon>Embryophyta</taxon>
        <taxon>Tracheophyta</taxon>
        <taxon>Spermatophyta</taxon>
        <taxon>Magnoliopsida</taxon>
        <taxon>eudicotyledons</taxon>
        <taxon>Gunneridae</taxon>
        <taxon>Pentapetalae</taxon>
        <taxon>asterids</taxon>
        <taxon>lamiids</taxon>
        <taxon>Lamiales</taxon>
        <taxon>Oleaceae</taxon>
        <taxon>Forsythieae</taxon>
        <taxon>Abeliophyllum</taxon>
    </lineage>
</organism>
<evidence type="ECO:0000256" key="1">
    <source>
        <dbReference type="PROSITE-ProRule" id="PRU00047"/>
    </source>
</evidence>
<accession>A0ABD1Q546</accession>
<keyword evidence="1" id="KW-0862">Zinc</keyword>
<name>A0ABD1Q546_9LAMI</name>
<keyword evidence="1" id="KW-0479">Metal-binding</keyword>
<feature type="domain" description="CCHC-type" evidence="2">
    <location>
        <begin position="135"/>
        <end position="149"/>
    </location>
</feature>
<keyword evidence="4" id="KW-1185">Reference proteome</keyword>
<evidence type="ECO:0000313" key="3">
    <source>
        <dbReference type="EMBL" id="KAL2470289.1"/>
    </source>
</evidence>